<dbReference type="GO" id="GO:0003924">
    <property type="term" value="F:GTPase activity"/>
    <property type="evidence" value="ECO:0007669"/>
    <property type="project" value="InterPro"/>
</dbReference>
<dbReference type="FunFam" id="3.30.70.240:FF:000004">
    <property type="entry name" value="116 kDa U5 small nuclear ribonucleoprotein"/>
    <property type="match status" value="1"/>
</dbReference>
<dbReference type="GO" id="GO:0071007">
    <property type="term" value="C:U2-type catalytic step 2 spliceosome"/>
    <property type="evidence" value="ECO:0007669"/>
    <property type="project" value="TreeGrafter"/>
</dbReference>
<keyword evidence="4" id="KW-0342">GTP-binding</keyword>
<dbReference type="PANTHER" id="PTHR42908">
    <property type="entry name" value="TRANSLATION ELONGATION FACTOR-RELATED"/>
    <property type="match status" value="1"/>
</dbReference>
<dbReference type="EMBL" id="JANBUY010000399">
    <property type="protein sequence ID" value="KAJ2859361.1"/>
    <property type="molecule type" value="Genomic_DNA"/>
</dbReference>
<dbReference type="Proteomes" id="UP001140074">
    <property type="component" value="Unassembled WGS sequence"/>
</dbReference>
<dbReference type="Pfam" id="PF00679">
    <property type="entry name" value="EFG_C"/>
    <property type="match status" value="1"/>
</dbReference>
<dbReference type="FunFam" id="3.40.50.300:FF:000646">
    <property type="entry name" value="U5 small nuclear ribonucleoprotein component"/>
    <property type="match status" value="1"/>
</dbReference>
<dbReference type="Pfam" id="PF03764">
    <property type="entry name" value="EFG_IV"/>
    <property type="match status" value="1"/>
</dbReference>
<keyword evidence="11" id="KW-1185">Reference proteome</keyword>
<reference evidence="10" key="1">
    <citation type="submission" date="2022-07" db="EMBL/GenBank/DDBJ databases">
        <title>Phylogenomic reconstructions and comparative analyses of Kickxellomycotina fungi.</title>
        <authorList>
            <person name="Reynolds N.K."/>
            <person name="Stajich J.E."/>
            <person name="Barry K."/>
            <person name="Grigoriev I.V."/>
            <person name="Crous P."/>
            <person name="Smith M.E."/>
        </authorList>
    </citation>
    <scope>NUCLEOTIDE SEQUENCE</scope>
    <source>
        <strain evidence="10">RSA 476</strain>
    </source>
</reference>
<dbReference type="AlphaFoldDB" id="A0A9W8IC48"/>
<dbReference type="Gene3D" id="3.30.70.240">
    <property type="match status" value="1"/>
</dbReference>
<dbReference type="SMART" id="SM00838">
    <property type="entry name" value="EFG_C"/>
    <property type="match status" value="1"/>
</dbReference>
<dbReference type="CDD" id="cd04098">
    <property type="entry name" value="eEF2_C_snRNP"/>
    <property type="match status" value="1"/>
</dbReference>
<dbReference type="Pfam" id="PF16004">
    <property type="entry name" value="EFTUD2"/>
    <property type="match status" value="1"/>
</dbReference>
<dbReference type="Gene3D" id="3.30.230.10">
    <property type="match status" value="1"/>
</dbReference>
<dbReference type="SUPFAM" id="SSF54980">
    <property type="entry name" value="EF-G C-terminal domain-like"/>
    <property type="match status" value="2"/>
</dbReference>
<dbReference type="Gene3D" id="3.90.1430.10">
    <property type="entry name" value="Yeast translation eEF2 (G' domain)"/>
    <property type="match status" value="1"/>
</dbReference>
<evidence type="ECO:0000256" key="7">
    <source>
        <dbReference type="ARBA" id="ARBA00055641"/>
    </source>
</evidence>
<dbReference type="PANTHER" id="PTHR42908:SF6">
    <property type="entry name" value="116 KDA U5 SMALL NUCLEAR RIBONUCLEOPROTEIN COMPONENT"/>
    <property type="match status" value="1"/>
</dbReference>
<evidence type="ECO:0000256" key="6">
    <source>
        <dbReference type="ARBA" id="ARBA00023242"/>
    </source>
</evidence>
<proteinExistence type="predicted"/>
<evidence type="ECO:0000313" key="10">
    <source>
        <dbReference type="EMBL" id="KAJ2859361.1"/>
    </source>
</evidence>
<organism evidence="10 11">
    <name type="scientific">Coemansia aciculifera</name>
    <dbReference type="NCBI Taxonomy" id="417176"/>
    <lineage>
        <taxon>Eukaryota</taxon>
        <taxon>Fungi</taxon>
        <taxon>Fungi incertae sedis</taxon>
        <taxon>Zoopagomycota</taxon>
        <taxon>Kickxellomycotina</taxon>
        <taxon>Kickxellomycetes</taxon>
        <taxon>Kickxellales</taxon>
        <taxon>Kickxellaceae</taxon>
        <taxon>Coemansia</taxon>
    </lineage>
</organism>
<protein>
    <recommendedName>
        <fullName evidence="9">Tr-type G domain-containing protein</fullName>
    </recommendedName>
</protein>
<evidence type="ECO:0000256" key="4">
    <source>
        <dbReference type="ARBA" id="ARBA00023134"/>
    </source>
</evidence>
<dbReference type="InterPro" id="IPR014721">
    <property type="entry name" value="Ribsml_uS5_D2-typ_fold_subgr"/>
</dbReference>
<dbReference type="InterPro" id="IPR005517">
    <property type="entry name" value="Transl_elong_EFG/EF2_IV"/>
</dbReference>
<dbReference type="InterPro" id="IPR035655">
    <property type="entry name" value="U5-116kDa_C"/>
</dbReference>
<dbReference type="FunFam" id="3.30.230.10:FF:000009">
    <property type="entry name" value="116 kDa U5 small nuclear ribonucleoprotein component"/>
    <property type="match status" value="1"/>
</dbReference>
<feature type="compositionally biased region" description="Acidic residues" evidence="8">
    <location>
        <begin position="21"/>
        <end position="31"/>
    </location>
</feature>
<dbReference type="CDD" id="cd16264">
    <property type="entry name" value="snRNP_III"/>
    <property type="match status" value="1"/>
</dbReference>
<evidence type="ECO:0000259" key="9">
    <source>
        <dbReference type="PROSITE" id="PS51722"/>
    </source>
</evidence>
<accession>A0A9W8IC48</accession>
<dbReference type="GO" id="GO:0030623">
    <property type="term" value="F:U5 snRNA binding"/>
    <property type="evidence" value="ECO:0007669"/>
    <property type="project" value="TreeGrafter"/>
</dbReference>
<dbReference type="FunFam" id="3.90.1430.10:FF:000003">
    <property type="entry name" value="Elongation factor 2"/>
    <property type="match status" value="1"/>
</dbReference>
<sequence length="1015" mass="112260">MDASSYDEFGNYIGPELASSSEEEEESDYETEAVHGDMADGPDEIDQMDEHSDQEDHSGGESGGYSELTAMARRMDIAQTQVVLHEDKKYYPDAEEVFGPGVEALVQEEDTQPLTEPIIAPIKVRKFQVDEEEELPDTSYTKEFLVDLLGYPAMTRNLAVAGHLHHGKTALVDLLVASTHVWPEWDKAAPMATPTTKMPKPSEKAFGYTDVHQLERQRGVSLKAMPISLVAQDTKGKSYALNIIDTPGHVNFFDEVVASLRLADGLVLVVDAVEGVMANTERIIQAAVRERLSITLVVNKVDRLILELKLPPVDAYYKLKLTIEEVNAIIAACPLATPSMCLSPELGNVCFASTSFGWCFSLQSFAKRYVKEWDMPVSPKELAKRLWGDVYYHPERRTFMRKRAEGGKDAKRSFVHFILEPVYKLFALVTSEDEPRLRPALEALGIHLRKTDYVMDVRGLLRRVLCQFFGPPTGFVDMCSAHVKSPVDNAAIKTEHLFMGSMDSEIAQAMRGCSADGPLVISVVKQYPSSDASQFFALGRIFSGTVTADQAVRVLGENYAPGDDEDMALATVSGAWLYCSRYKIPVSGLSAGSWVLLGGVDGSISKTATIFDTTTVSEDDLAIIRPLQFSAESVMKIAVEPVVPTELPKMLSGLRKIGKTYPLAQTRVEESGEHVILGTGELYLDCIMHDLRCMYSEIEIKVADPVVSFRETVAETSALKVFGDSPNGKNRLTMISEPMEKGIAEDIESGRVLLSWPARQVGQFFESNYNWDILAGRSIWAFGPGDCGPNMLSDDTLPGETNKTRLRAVRDAVKQGFQWAAREGPLCDEPMRNTRFRILSAELAESAIHRGGGQVIPAARRVCYSSFLTAEPRLMEPVNFVEIQAPAACVSAVYTVLGRRRGHVTHDAPKAGSPMYMIKALIPTIDSSGFETDLRTYTQGQAFCQQYFDHWQVVPGDPLDKGTVLRALEPSSGQQLARDFMLKTRRRKGLSDDVSIDKFIDDPELLDIVKSFEAM</sequence>
<dbReference type="GO" id="GO:0000398">
    <property type="term" value="P:mRNA splicing, via spliceosome"/>
    <property type="evidence" value="ECO:0007669"/>
    <property type="project" value="TreeGrafter"/>
</dbReference>
<evidence type="ECO:0000313" key="11">
    <source>
        <dbReference type="Proteomes" id="UP001140074"/>
    </source>
</evidence>
<dbReference type="CDD" id="cd04090">
    <property type="entry name" value="EF2_II_snRNP"/>
    <property type="match status" value="1"/>
</dbReference>
<dbReference type="Gene3D" id="3.40.50.300">
    <property type="entry name" value="P-loop containing nucleotide triphosphate hydrolases"/>
    <property type="match status" value="1"/>
</dbReference>
<dbReference type="Gene3D" id="2.40.30.10">
    <property type="entry name" value="Translation factors"/>
    <property type="match status" value="1"/>
</dbReference>
<evidence type="ECO:0000256" key="5">
    <source>
        <dbReference type="ARBA" id="ARBA00023187"/>
    </source>
</evidence>
<dbReference type="FunFam" id="3.30.70.870:FF:000002">
    <property type="entry name" value="Translation elongation factor 2"/>
    <property type="match status" value="1"/>
</dbReference>
<evidence type="ECO:0000256" key="1">
    <source>
        <dbReference type="ARBA" id="ARBA00004123"/>
    </source>
</evidence>
<dbReference type="SUPFAM" id="SSF50447">
    <property type="entry name" value="Translation proteins"/>
    <property type="match status" value="1"/>
</dbReference>
<dbReference type="InterPro" id="IPR009000">
    <property type="entry name" value="Transl_B-barrel_sf"/>
</dbReference>
<keyword evidence="2" id="KW-0507">mRNA processing</keyword>
<dbReference type="Gene3D" id="3.30.70.870">
    <property type="entry name" value="Elongation Factor G (Translational Gtpase), domain 3"/>
    <property type="match status" value="1"/>
</dbReference>
<dbReference type="CDD" id="cd04167">
    <property type="entry name" value="Snu114p"/>
    <property type="match status" value="1"/>
</dbReference>
<comment type="caution">
    <text evidence="10">The sequence shown here is derived from an EMBL/GenBank/DDBJ whole genome shotgun (WGS) entry which is preliminary data.</text>
</comment>
<dbReference type="PROSITE" id="PS51722">
    <property type="entry name" value="G_TR_2"/>
    <property type="match status" value="1"/>
</dbReference>
<keyword evidence="3" id="KW-0547">Nucleotide-binding</keyword>
<dbReference type="GO" id="GO:0046540">
    <property type="term" value="C:U4/U6 x U5 tri-snRNP complex"/>
    <property type="evidence" value="ECO:0007669"/>
    <property type="project" value="TreeGrafter"/>
</dbReference>
<dbReference type="SUPFAM" id="SSF52540">
    <property type="entry name" value="P-loop containing nucleoside triphosphate hydrolases"/>
    <property type="match status" value="1"/>
</dbReference>
<feature type="compositionally biased region" description="Basic and acidic residues" evidence="8">
    <location>
        <begin position="48"/>
        <end position="59"/>
    </location>
</feature>
<dbReference type="InterPro" id="IPR044121">
    <property type="entry name" value="Snu114_GTP-bd"/>
</dbReference>
<dbReference type="InterPro" id="IPR005225">
    <property type="entry name" value="Small_GTP-bd"/>
</dbReference>
<dbReference type="SMART" id="SM00889">
    <property type="entry name" value="EFG_IV"/>
    <property type="match status" value="1"/>
</dbReference>
<dbReference type="Pfam" id="PF00009">
    <property type="entry name" value="GTP_EFTU"/>
    <property type="match status" value="1"/>
</dbReference>
<dbReference type="GO" id="GO:0005829">
    <property type="term" value="C:cytosol"/>
    <property type="evidence" value="ECO:0007669"/>
    <property type="project" value="TreeGrafter"/>
</dbReference>
<comment type="subcellular location">
    <subcellularLocation>
        <location evidence="1">Nucleus</location>
    </subcellularLocation>
</comment>
<dbReference type="GO" id="GO:0000974">
    <property type="term" value="C:Prp19 complex"/>
    <property type="evidence" value="ECO:0007669"/>
    <property type="project" value="UniProtKB-ARBA"/>
</dbReference>
<evidence type="ECO:0000256" key="2">
    <source>
        <dbReference type="ARBA" id="ARBA00022664"/>
    </source>
</evidence>
<keyword evidence="6" id="KW-0539">Nucleus</keyword>
<gene>
    <name evidence="10" type="ORF">GGH94_006148</name>
</gene>
<dbReference type="InterPro" id="IPR031950">
    <property type="entry name" value="EFTUD2_N"/>
</dbReference>
<keyword evidence="5" id="KW-0508">mRNA splicing</keyword>
<dbReference type="InterPro" id="IPR035647">
    <property type="entry name" value="EFG_III/V"/>
</dbReference>
<comment type="function">
    <text evidence="7">Component of the U5 snRNP complex required for pre-mRNA splicing. Binds GTP.</text>
</comment>
<dbReference type="FunFam" id="2.40.30.10:FF:000029">
    <property type="entry name" value="116 kDa U5 small nuclear ribonucleoprotein component"/>
    <property type="match status" value="1"/>
</dbReference>
<name>A0A9W8IC48_9FUNG</name>
<evidence type="ECO:0000256" key="3">
    <source>
        <dbReference type="ARBA" id="ARBA00022741"/>
    </source>
</evidence>
<dbReference type="InterPro" id="IPR027417">
    <property type="entry name" value="P-loop_NTPase"/>
</dbReference>
<feature type="domain" description="Tr-type G" evidence="9">
    <location>
        <begin position="153"/>
        <end position="380"/>
    </location>
</feature>
<dbReference type="PRINTS" id="PR00315">
    <property type="entry name" value="ELONGATNFCT"/>
</dbReference>
<feature type="region of interest" description="Disordered" evidence="8">
    <location>
        <begin position="1"/>
        <end position="65"/>
    </location>
</feature>
<evidence type="ECO:0000256" key="8">
    <source>
        <dbReference type="SAM" id="MobiDB-lite"/>
    </source>
</evidence>
<dbReference type="NCBIfam" id="TIGR00231">
    <property type="entry name" value="small_GTP"/>
    <property type="match status" value="1"/>
</dbReference>
<dbReference type="CDD" id="cd01683">
    <property type="entry name" value="EF2_IV_snRNP"/>
    <property type="match status" value="1"/>
</dbReference>
<dbReference type="SUPFAM" id="SSF54211">
    <property type="entry name" value="Ribosomal protein S5 domain 2-like"/>
    <property type="match status" value="1"/>
</dbReference>
<dbReference type="InterPro" id="IPR020568">
    <property type="entry name" value="Ribosomal_Su5_D2-typ_SF"/>
</dbReference>
<dbReference type="InterPro" id="IPR000640">
    <property type="entry name" value="EFG_V-like"/>
</dbReference>
<dbReference type="GO" id="GO:0005525">
    <property type="term" value="F:GTP binding"/>
    <property type="evidence" value="ECO:0007669"/>
    <property type="project" value="UniProtKB-KW"/>
</dbReference>
<dbReference type="InterPro" id="IPR000795">
    <property type="entry name" value="T_Tr_GTP-bd_dom"/>
</dbReference>